<organism evidence="13 14">
    <name type="scientific">Kistimonas scapharcae</name>
    <dbReference type="NCBI Taxonomy" id="1036133"/>
    <lineage>
        <taxon>Bacteria</taxon>
        <taxon>Pseudomonadati</taxon>
        <taxon>Pseudomonadota</taxon>
        <taxon>Gammaproteobacteria</taxon>
        <taxon>Oceanospirillales</taxon>
        <taxon>Endozoicomonadaceae</taxon>
        <taxon>Kistimonas</taxon>
    </lineage>
</organism>
<gene>
    <name evidence="13" type="ORF">GCM10023116_32080</name>
</gene>
<keyword evidence="10" id="KW-0802">TPR repeat</keyword>
<sequence length="404" mass="45846">MKITLFLLFLVAVCFGIAQMMVHDSGYVLIAYDRFSLEGSVWSFLLAAVLLIAGYKIITWGFRLLAGSISLAYPMTQKSKRRRAQRQSAKGLIQFANGHWKAAQKLLAHAAESGQAPLLNYLAAARAAHENGDYDACSDYLRKADASAPGADIAIGLTQAELLLARGRLEQALATLKRLRKRSPKHTYVNKLLKQVYLRLHDWQALAELLPTLRKLKVISSDEFDSLNQQAYKALFEQAYQQGKGQSDIEERIRPAEAIWQKLSKAQKKEDYLFYDFVSCLTRLGAEKQAEAVMRRHLSDLYSERIIRLYGQIEGEDKERQLLGAEKLLDERPNDAELFLTLGRLCINNKLWGKAREYLEASLRLRKQADTYNELGQLLAQLGEHEKSTEFFRQGLSMTVALQE</sequence>
<feature type="domain" description="HemY N-terminal" evidence="12">
    <location>
        <begin position="26"/>
        <end position="132"/>
    </location>
</feature>
<evidence type="ECO:0000259" key="12">
    <source>
        <dbReference type="Pfam" id="PF07219"/>
    </source>
</evidence>
<reference evidence="14" key="1">
    <citation type="journal article" date="2019" name="Int. J. Syst. Evol. Microbiol.">
        <title>The Global Catalogue of Microorganisms (GCM) 10K type strain sequencing project: providing services to taxonomists for standard genome sequencing and annotation.</title>
        <authorList>
            <consortium name="The Broad Institute Genomics Platform"/>
            <consortium name="The Broad Institute Genome Sequencing Center for Infectious Disease"/>
            <person name="Wu L."/>
            <person name="Ma J."/>
        </authorList>
    </citation>
    <scope>NUCLEOTIDE SEQUENCE [LARGE SCALE GENOMIC DNA]</scope>
    <source>
        <strain evidence="14">JCM 17805</strain>
    </source>
</reference>
<comment type="pathway">
    <text evidence="3">Porphyrin-containing compound metabolism; protoheme biosynthesis.</text>
</comment>
<accession>A0ABP8V4D5</accession>
<protein>
    <submittedName>
        <fullName evidence="13">Heme biosynthesis protein HemY</fullName>
    </submittedName>
</protein>
<dbReference type="Proteomes" id="UP001500604">
    <property type="component" value="Unassembled WGS sequence"/>
</dbReference>
<dbReference type="SUPFAM" id="SSF48452">
    <property type="entry name" value="TPR-like"/>
    <property type="match status" value="2"/>
</dbReference>
<keyword evidence="9" id="KW-0627">Porphyrin biosynthesis</keyword>
<dbReference type="InterPro" id="IPR005254">
    <property type="entry name" value="Heme_biosyn_assoc_TPR_pro"/>
</dbReference>
<dbReference type="InterPro" id="IPR019734">
    <property type="entry name" value="TPR_rpt"/>
</dbReference>
<evidence type="ECO:0000256" key="11">
    <source>
        <dbReference type="SAM" id="Phobius"/>
    </source>
</evidence>
<dbReference type="RefSeq" id="WP_345197201.1">
    <property type="nucleotide sequence ID" value="NZ_BAABFL010000428.1"/>
</dbReference>
<evidence type="ECO:0000256" key="5">
    <source>
        <dbReference type="ARBA" id="ARBA00022519"/>
    </source>
</evidence>
<dbReference type="PROSITE" id="PS50005">
    <property type="entry name" value="TPR"/>
    <property type="match status" value="1"/>
</dbReference>
<dbReference type="Pfam" id="PF13181">
    <property type="entry name" value="TPR_8"/>
    <property type="match status" value="1"/>
</dbReference>
<dbReference type="NCBIfam" id="TIGR00540">
    <property type="entry name" value="TPR_hemY_coli"/>
    <property type="match status" value="1"/>
</dbReference>
<keyword evidence="4" id="KW-1003">Cell membrane</keyword>
<evidence type="ECO:0000256" key="7">
    <source>
        <dbReference type="ARBA" id="ARBA00022989"/>
    </source>
</evidence>
<comment type="caution">
    <text evidence="13">The sequence shown here is derived from an EMBL/GenBank/DDBJ whole genome shotgun (WGS) entry which is preliminary data.</text>
</comment>
<evidence type="ECO:0000256" key="2">
    <source>
        <dbReference type="ARBA" id="ARBA00004429"/>
    </source>
</evidence>
<evidence type="ECO:0000313" key="13">
    <source>
        <dbReference type="EMBL" id="GAA4650925.1"/>
    </source>
</evidence>
<evidence type="ECO:0000256" key="4">
    <source>
        <dbReference type="ARBA" id="ARBA00022475"/>
    </source>
</evidence>
<dbReference type="EMBL" id="BAABFL010000428">
    <property type="protein sequence ID" value="GAA4650925.1"/>
    <property type="molecule type" value="Genomic_DNA"/>
</dbReference>
<name>A0ABP8V4D5_9GAMM</name>
<feature type="transmembrane region" description="Helical" evidence="11">
    <location>
        <begin position="44"/>
        <end position="73"/>
    </location>
</feature>
<keyword evidence="6 11" id="KW-0812">Transmembrane</keyword>
<evidence type="ECO:0000256" key="8">
    <source>
        <dbReference type="ARBA" id="ARBA00023136"/>
    </source>
</evidence>
<evidence type="ECO:0000256" key="10">
    <source>
        <dbReference type="PROSITE-ProRule" id="PRU00339"/>
    </source>
</evidence>
<dbReference type="InterPro" id="IPR011990">
    <property type="entry name" value="TPR-like_helical_dom_sf"/>
</dbReference>
<dbReference type="Gene3D" id="1.25.40.10">
    <property type="entry name" value="Tetratricopeptide repeat domain"/>
    <property type="match status" value="2"/>
</dbReference>
<evidence type="ECO:0000256" key="6">
    <source>
        <dbReference type="ARBA" id="ARBA00022692"/>
    </source>
</evidence>
<comment type="subcellular location">
    <subcellularLocation>
        <location evidence="2">Cell inner membrane</location>
        <topology evidence="2">Multi-pass membrane protein</topology>
    </subcellularLocation>
</comment>
<comment type="function">
    <text evidence="1">Involved in a late step of protoheme IX synthesis.</text>
</comment>
<keyword evidence="8 11" id="KW-0472">Membrane</keyword>
<keyword evidence="7 11" id="KW-1133">Transmembrane helix</keyword>
<evidence type="ECO:0000256" key="1">
    <source>
        <dbReference type="ARBA" id="ARBA00002962"/>
    </source>
</evidence>
<evidence type="ECO:0000313" key="14">
    <source>
        <dbReference type="Proteomes" id="UP001500604"/>
    </source>
</evidence>
<dbReference type="Pfam" id="PF07219">
    <property type="entry name" value="HemY_N"/>
    <property type="match status" value="1"/>
</dbReference>
<dbReference type="InterPro" id="IPR010817">
    <property type="entry name" value="HemY_N"/>
</dbReference>
<evidence type="ECO:0000256" key="3">
    <source>
        <dbReference type="ARBA" id="ARBA00004744"/>
    </source>
</evidence>
<proteinExistence type="predicted"/>
<feature type="repeat" description="TPR" evidence="10">
    <location>
        <begin position="369"/>
        <end position="402"/>
    </location>
</feature>
<evidence type="ECO:0000256" key="9">
    <source>
        <dbReference type="ARBA" id="ARBA00023244"/>
    </source>
</evidence>
<keyword evidence="14" id="KW-1185">Reference proteome</keyword>
<keyword evidence="5" id="KW-0997">Cell inner membrane</keyword>